<dbReference type="GO" id="GO:0000398">
    <property type="term" value="P:mRNA splicing, via spliceosome"/>
    <property type="evidence" value="ECO:0007669"/>
    <property type="project" value="InterPro"/>
</dbReference>
<dbReference type="EMBL" id="JAATIQ010000224">
    <property type="protein sequence ID" value="KAF4369218.1"/>
    <property type="molecule type" value="Genomic_DNA"/>
</dbReference>
<keyword evidence="2" id="KW-1133">Transmembrane helix</keyword>
<evidence type="ECO:0000313" key="3">
    <source>
        <dbReference type="EMBL" id="KAF4369218.1"/>
    </source>
</evidence>
<evidence type="ECO:0008006" key="7">
    <source>
        <dbReference type="Google" id="ProtNLM"/>
    </source>
</evidence>
<dbReference type="Pfam" id="PF03660">
    <property type="entry name" value="PHF5"/>
    <property type="match status" value="1"/>
</dbReference>
<dbReference type="InterPro" id="IPR005345">
    <property type="entry name" value="PHF5"/>
</dbReference>
<evidence type="ECO:0000313" key="6">
    <source>
        <dbReference type="Proteomes" id="UP000583929"/>
    </source>
</evidence>
<evidence type="ECO:0000313" key="4">
    <source>
        <dbReference type="EMBL" id="KAF4387557.1"/>
    </source>
</evidence>
<comment type="similarity">
    <text evidence="1">Belongs to the PHF5 family.</text>
</comment>
<organism evidence="3 6">
    <name type="scientific">Cannabis sativa</name>
    <name type="common">Hemp</name>
    <name type="synonym">Marijuana</name>
    <dbReference type="NCBI Taxonomy" id="3483"/>
    <lineage>
        <taxon>Eukaryota</taxon>
        <taxon>Viridiplantae</taxon>
        <taxon>Streptophyta</taxon>
        <taxon>Embryophyta</taxon>
        <taxon>Tracheophyta</taxon>
        <taxon>Spermatophyta</taxon>
        <taxon>Magnoliopsida</taxon>
        <taxon>eudicotyledons</taxon>
        <taxon>Gunneridae</taxon>
        <taxon>Pentapetalae</taxon>
        <taxon>rosids</taxon>
        <taxon>fabids</taxon>
        <taxon>Rosales</taxon>
        <taxon>Cannabaceae</taxon>
        <taxon>Cannabis</taxon>
    </lineage>
</organism>
<evidence type="ECO:0000313" key="5">
    <source>
        <dbReference type="Proteomes" id="UP000525078"/>
    </source>
</evidence>
<keyword evidence="2" id="KW-0812">Transmembrane</keyword>
<evidence type="ECO:0000256" key="1">
    <source>
        <dbReference type="ARBA" id="ARBA00008626"/>
    </source>
</evidence>
<sequence>MNWAATYFGPTQHLFSSRNLTSNHLTQPSSPFLTRTFSYILTLPNPITHAPSLQSNPPPSIIMAKHHPDLIMCRKQPGIAIGRLCEKCDGKCVICDSYVRPCTLVRVCDECNYGSFQGRCVICGGVGISDAYYCKECTQQEKDRDGCPKIVNLGSAKTDLFYEPLANILTYYCVPLTLSSLGLFSTDVDDGPESVVSILLLLLSLVDGPEFVLVDSIYFILYIFLFIMSPNMAGRDSAKKDMARRV</sequence>
<accession>A0A7J6FF10</accession>
<dbReference type="Proteomes" id="UP000525078">
    <property type="component" value="Unassembled WGS sequence"/>
</dbReference>
<proteinExistence type="inferred from homology"/>
<dbReference type="PANTHER" id="PTHR13120">
    <property type="entry name" value="PHD FINGER-LIKE DOMAIN-CONTAINING PROTEIN 5A"/>
    <property type="match status" value="1"/>
</dbReference>
<name>A0A7J6FF10_CANSA</name>
<evidence type="ECO:0000256" key="2">
    <source>
        <dbReference type="SAM" id="Phobius"/>
    </source>
</evidence>
<feature type="non-terminal residue" evidence="3">
    <location>
        <position position="246"/>
    </location>
</feature>
<feature type="transmembrane region" description="Helical" evidence="2">
    <location>
        <begin position="216"/>
        <end position="234"/>
    </location>
</feature>
<comment type="caution">
    <text evidence="3">The sequence shown here is derived from an EMBL/GenBank/DDBJ whole genome shotgun (WGS) entry which is preliminary data.</text>
</comment>
<keyword evidence="2" id="KW-0472">Membrane</keyword>
<dbReference type="Proteomes" id="UP000583929">
    <property type="component" value="Unassembled WGS sequence"/>
</dbReference>
<keyword evidence="6" id="KW-1185">Reference proteome</keyword>
<reference evidence="5 6" key="1">
    <citation type="journal article" date="2020" name="bioRxiv">
        <title>Sequence and annotation of 42 cannabis genomes reveals extensive copy number variation in cannabinoid synthesis and pathogen resistance genes.</title>
        <authorList>
            <person name="Mckernan K.J."/>
            <person name="Helbert Y."/>
            <person name="Kane L.T."/>
            <person name="Ebling H."/>
            <person name="Zhang L."/>
            <person name="Liu B."/>
            <person name="Eaton Z."/>
            <person name="Mclaughlin S."/>
            <person name="Kingan S."/>
            <person name="Baybayan P."/>
            <person name="Concepcion G."/>
            <person name="Jordan M."/>
            <person name="Riva A."/>
            <person name="Barbazuk W."/>
            <person name="Harkins T."/>
        </authorList>
    </citation>
    <scope>NUCLEOTIDE SEQUENCE [LARGE SCALE GENOMIC DNA]</scope>
    <source>
        <strain evidence="5 6">cv. Jamaican Lion 4</strain>
        <strain evidence="3">Father</strain>
        <strain evidence="4">Mother</strain>
        <tissue evidence="3">Leaf</tissue>
    </source>
</reference>
<dbReference type="AlphaFoldDB" id="A0A7J6FF10"/>
<dbReference type="EMBL" id="JAATIP010000038">
    <property type="protein sequence ID" value="KAF4387557.1"/>
    <property type="molecule type" value="Genomic_DNA"/>
</dbReference>
<gene>
    <name evidence="4" type="ORF">F8388_011705</name>
    <name evidence="3" type="ORF">G4B88_009516</name>
</gene>
<protein>
    <recommendedName>
        <fullName evidence="7">PHF5-like protein</fullName>
    </recommendedName>
</protein>